<protein>
    <submittedName>
        <fullName evidence="7">Zinc ABC transporter substrate-binding protein</fullName>
    </submittedName>
</protein>
<dbReference type="PRINTS" id="PR00690">
    <property type="entry name" value="ADHESNFAMILY"/>
</dbReference>
<comment type="subcellular location">
    <subcellularLocation>
        <location evidence="1">Cell envelope</location>
    </subcellularLocation>
</comment>
<feature type="transmembrane region" description="Helical" evidence="6">
    <location>
        <begin position="21"/>
        <end position="39"/>
    </location>
</feature>
<evidence type="ECO:0000256" key="4">
    <source>
        <dbReference type="ARBA" id="ARBA00022729"/>
    </source>
</evidence>
<dbReference type="EMBL" id="CP159837">
    <property type="protein sequence ID" value="XCM35895.1"/>
    <property type="molecule type" value="Genomic_DNA"/>
</dbReference>
<dbReference type="InterPro" id="IPR006129">
    <property type="entry name" value="AdhesinB"/>
</dbReference>
<dbReference type="GO" id="GO:0046872">
    <property type="term" value="F:metal ion binding"/>
    <property type="evidence" value="ECO:0007669"/>
    <property type="project" value="UniProtKB-KW"/>
</dbReference>
<gene>
    <name evidence="7" type="ORF">ABWT76_004609</name>
</gene>
<dbReference type="AlphaFoldDB" id="A0AAU8JBH6"/>
<keyword evidence="6" id="KW-1133">Transmembrane helix</keyword>
<dbReference type="Gene3D" id="3.40.50.1980">
    <property type="entry name" value="Nitrogenase molybdenum iron protein domain"/>
    <property type="match status" value="2"/>
</dbReference>
<keyword evidence="6" id="KW-0472">Membrane</keyword>
<dbReference type="InterPro" id="IPR050492">
    <property type="entry name" value="Bact_metal-bind_prot9"/>
</dbReference>
<keyword evidence="2 5" id="KW-0813">Transport</keyword>
<dbReference type="GO" id="GO:0007155">
    <property type="term" value="P:cell adhesion"/>
    <property type="evidence" value="ECO:0007669"/>
    <property type="project" value="InterPro"/>
</dbReference>
<evidence type="ECO:0000256" key="2">
    <source>
        <dbReference type="ARBA" id="ARBA00022448"/>
    </source>
</evidence>
<evidence type="ECO:0000313" key="7">
    <source>
        <dbReference type="EMBL" id="XCM35895.1"/>
    </source>
</evidence>
<dbReference type="SUPFAM" id="SSF53807">
    <property type="entry name" value="Helical backbone' metal receptor"/>
    <property type="match status" value="1"/>
</dbReference>
<dbReference type="GO" id="GO:0030001">
    <property type="term" value="P:metal ion transport"/>
    <property type="evidence" value="ECO:0007669"/>
    <property type="project" value="InterPro"/>
</dbReference>
<dbReference type="PRINTS" id="PR00691">
    <property type="entry name" value="ADHESINB"/>
</dbReference>
<sequence>MKVSTHQGGDASKDRRFGTRATLYTNTLGIGLLFAALIGCTAAEIRPDPGSGDSLSRSALRNRPQIVSTSTILTDLTAELAGEEINLIGILDPGADPHTYEPVPADIKALETAELILYNGYNLEPGLIRMINAAGVNAKKLAVGELVKPLDMKYEGQKVPDPHVWGDVANAIAMVNGIRDALIEISPEDADIFTANAAQLTAELQQLDTWIAQQIATIPPDKRKLVTTHDAFQYYTAAYGLEVVGTLIGVSTEEKPSAKTQSELVEKIKKTGVPAIFAETTINPSLIQTVAQEAQVKLASQELYSDSIGAPGSEGDSYIKMMVSNTRTVVEALGGTYQPFEGLQGQGGRGDRRRQGG</sequence>
<dbReference type="InterPro" id="IPR006128">
    <property type="entry name" value="Lipoprotein_PsaA-like"/>
</dbReference>
<comment type="similarity">
    <text evidence="5">Belongs to the bacterial solute-binding protein 9 family.</text>
</comment>
<dbReference type="PANTHER" id="PTHR42953">
    <property type="entry name" value="HIGH-AFFINITY ZINC UPTAKE SYSTEM PROTEIN ZNUA-RELATED"/>
    <property type="match status" value="1"/>
</dbReference>
<evidence type="ECO:0000256" key="3">
    <source>
        <dbReference type="ARBA" id="ARBA00022723"/>
    </source>
</evidence>
<evidence type="ECO:0000256" key="6">
    <source>
        <dbReference type="SAM" id="Phobius"/>
    </source>
</evidence>
<dbReference type="RefSeq" id="WP_072160735.1">
    <property type="nucleotide sequence ID" value="NZ_CP159837.1"/>
</dbReference>
<evidence type="ECO:0000256" key="1">
    <source>
        <dbReference type="ARBA" id="ARBA00004196"/>
    </source>
</evidence>
<dbReference type="GO" id="GO:0030313">
    <property type="term" value="C:cell envelope"/>
    <property type="evidence" value="ECO:0007669"/>
    <property type="project" value="UniProtKB-SubCell"/>
</dbReference>
<proteinExistence type="inferred from homology"/>
<dbReference type="Pfam" id="PF01297">
    <property type="entry name" value="ZnuA"/>
    <property type="match status" value="1"/>
</dbReference>
<name>A0AAU8JBH6_9CYAN</name>
<evidence type="ECO:0000256" key="5">
    <source>
        <dbReference type="RuleBase" id="RU003512"/>
    </source>
</evidence>
<keyword evidence="6" id="KW-0812">Transmembrane</keyword>
<dbReference type="PANTHER" id="PTHR42953:SF1">
    <property type="entry name" value="METAL-BINDING PROTEIN HI_0362-RELATED"/>
    <property type="match status" value="1"/>
</dbReference>
<dbReference type="InterPro" id="IPR006127">
    <property type="entry name" value="ZnuA-like"/>
</dbReference>
<keyword evidence="3" id="KW-0479">Metal-binding</keyword>
<accession>A0AAU8JBH6</accession>
<reference evidence="7" key="1">
    <citation type="submission" date="2024-07" db="EMBL/GenBank/DDBJ databases">
        <authorList>
            <person name="Kim Y.J."/>
            <person name="Jeong J.Y."/>
        </authorList>
    </citation>
    <scope>NUCLEOTIDE SEQUENCE</scope>
    <source>
        <strain evidence="7">GIHE-MW2</strain>
    </source>
</reference>
<keyword evidence="4" id="KW-0732">Signal</keyword>
<organism evidence="7">
    <name type="scientific">Planktothricoides raciborskii GIHE-MW2</name>
    <dbReference type="NCBI Taxonomy" id="2792601"/>
    <lineage>
        <taxon>Bacteria</taxon>
        <taxon>Bacillati</taxon>
        <taxon>Cyanobacteriota</taxon>
        <taxon>Cyanophyceae</taxon>
        <taxon>Oscillatoriophycideae</taxon>
        <taxon>Oscillatoriales</taxon>
        <taxon>Oscillatoriaceae</taxon>
        <taxon>Planktothricoides</taxon>
    </lineage>
</organism>